<dbReference type="Proteomes" id="UP000307507">
    <property type="component" value="Unassembled WGS sequence"/>
</dbReference>
<gene>
    <name evidence="1" type="ORF">E6C50_08540</name>
</gene>
<sequence>MNSIFSLVLLLPLFAYSQKKDYRDYHLNINKAEELFFMQQKVDSCLYYYDNVFSNYDFIFVKDLVNAAQIALFSKKPYKKYIEQAFTQGLKLETIEKYPLFKKVIPTLKKDKRLIKKYKIARSNYIKKIDFEYLDWLYKNAIQDQKDKRLKWFKYMNLVYKTSNRMMDLTQKKGFPGDKIIGLGDSLIFKEINKPWLDLYQQRKHDSRLFYMNTNDKGLSATEYSLVIMVHNPCSYFLYKNILIKEMIKGNIHPRDIGLIYDNTYRFRGYFPYYCNVKLKGVYRLNLYTDYRTHNDIEETNAMRKKLYIVSTHVDDQKKEYEIEYGFKLFSGFWNCR</sequence>
<reference evidence="1 2" key="1">
    <citation type="submission" date="2019-04" db="EMBL/GenBank/DDBJ databases">
        <title>Flavobacterium sp. nov. isolated from construction timber.</title>
        <authorList>
            <person name="Lin S.-Y."/>
            <person name="Chang C.-T."/>
            <person name="Young C.-C."/>
        </authorList>
    </citation>
    <scope>NUCLEOTIDE SEQUENCE [LARGE SCALE GENOMIC DNA]</scope>
    <source>
        <strain evidence="1 2">CC-CTC003</strain>
    </source>
</reference>
<keyword evidence="2" id="KW-1185">Reference proteome</keyword>
<accession>A0A4S4A0G4</accession>
<protein>
    <submittedName>
        <fullName evidence="1">Uncharacterized protein</fullName>
    </submittedName>
</protein>
<proteinExistence type="predicted"/>
<dbReference type="AlphaFoldDB" id="A0A4S4A0G4"/>
<comment type="caution">
    <text evidence="1">The sequence shown here is derived from an EMBL/GenBank/DDBJ whole genome shotgun (WGS) entry which is preliminary data.</text>
</comment>
<dbReference type="OrthoDB" id="1490993at2"/>
<name>A0A4S4A0G4_9FLAO</name>
<dbReference type="RefSeq" id="WP_136402777.1">
    <property type="nucleotide sequence ID" value="NZ_SSNZ01000002.1"/>
</dbReference>
<evidence type="ECO:0000313" key="1">
    <source>
        <dbReference type="EMBL" id="THF51793.1"/>
    </source>
</evidence>
<evidence type="ECO:0000313" key="2">
    <source>
        <dbReference type="Proteomes" id="UP000307507"/>
    </source>
</evidence>
<organism evidence="1 2">
    <name type="scientific">Flavobacterium supellecticarium</name>
    <dbReference type="NCBI Taxonomy" id="2565924"/>
    <lineage>
        <taxon>Bacteria</taxon>
        <taxon>Pseudomonadati</taxon>
        <taxon>Bacteroidota</taxon>
        <taxon>Flavobacteriia</taxon>
        <taxon>Flavobacteriales</taxon>
        <taxon>Flavobacteriaceae</taxon>
        <taxon>Flavobacterium</taxon>
    </lineage>
</organism>
<dbReference type="EMBL" id="SSNZ01000002">
    <property type="protein sequence ID" value="THF51793.1"/>
    <property type="molecule type" value="Genomic_DNA"/>
</dbReference>